<dbReference type="Proteomes" id="UP000059680">
    <property type="component" value="Chromosome 11"/>
</dbReference>
<proteinExistence type="predicted"/>
<name>A0A0N7KT17_ORYSJ</name>
<accession>A0A0N7KT17</accession>
<reference evidence="1 2" key="3">
    <citation type="journal article" date="2013" name="Rice">
        <title>Improvement of the Oryza sativa Nipponbare reference genome using next generation sequence and optical map data.</title>
        <authorList>
            <person name="Kawahara Y."/>
            <person name="de la Bastide M."/>
            <person name="Hamilton J.P."/>
            <person name="Kanamori H."/>
            <person name="McCombie W.R."/>
            <person name="Ouyang S."/>
            <person name="Schwartz D.C."/>
            <person name="Tanaka T."/>
            <person name="Wu J."/>
            <person name="Zhou S."/>
            <person name="Childs K.L."/>
            <person name="Davidson R.M."/>
            <person name="Lin H."/>
            <person name="Quesada-Ocampo L."/>
            <person name="Vaillancourt B."/>
            <person name="Sakai H."/>
            <person name="Lee S.S."/>
            <person name="Kim J."/>
            <person name="Numa H."/>
            <person name="Itoh T."/>
            <person name="Buell C.R."/>
            <person name="Matsumoto T."/>
        </authorList>
    </citation>
    <scope>NUCLEOTIDE SEQUENCE [LARGE SCALE GENOMIC DNA]</scope>
    <source>
        <strain evidence="2">cv. Nipponbare</strain>
    </source>
</reference>
<dbReference type="EMBL" id="AP014967">
    <property type="protein sequence ID" value="BAT14370.1"/>
    <property type="molecule type" value="Genomic_DNA"/>
</dbReference>
<dbReference type="ExpressionAtlas" id="A0A0N7KT17">
    <property type="expression patterns" value="baseline and differential"/>
</dbReference>
<organism evidence="1 2">
    <name type="scientific">Oryza sativa subsp. japonica</name>
    <name type="common">Rice</name>
    <dbReference type="NCBI Taxonomy" id="39947"/>
    <lineage>
        <taxon>Eukaryota</taxon>
        <taxon>Viridiplantae</taxon>
        <taxon>Streptophyta</taxon>
        <taxon>Embryophyta</taxon>
        <taxon>Tracheophyta</taxon>
        <taxon>Spermatophyta</taxon>
        <taxon>Magnoliopsida</taxon>
        <taxon>Liliopsida</taxon>
        <taxon>Poales</taxon>
        <taxon>Poaceae</taxon>
        <taxon>BOP clade</taxon>
        <taxon>Oryzoideae</taxon>
        <taxon>Oryzeae</taxon>
        <taxon>Oryzinae</taxon>
        <taxon>Oryza</taxon>
        <taxon>Oryza sativa</taxon>
    </lineage>
</organism>
<keyword evidence="2" id="KW-1185">Reference proteome</keyword>
<protein>
    <submittedName>
        <fullName evidence="1">Os11g0545300 protein</fullName>
    </submittedName>
</protein>
<sequence>MISPRRGITVMAMISMKISCRHASILQIDRRHDLSNEGVCVQGLGTSLCRILAGYCALHHPCIAVLGLELIRKLR</sequence>
<dbReference type="Gramene" id="Os11t0545300-02">
    <property type="protein sequence ID" value="Os11t0545300-02"/>
    <property type="gene ID" value="Os11g0545300"/>
</dbReference>
<evidence type="ECO:0000313" key="1">
    <source>
        <dbReference type="EMBL" id="BAT14370.1"/>
    </source>
</evidence>
<reference evidence="2" key="1">
    <citation type="journal article" date="2005" name="Nature">
        <title>The map-based sequence of the rice genome.</title>
        <authorList>
            <consortium name="International rice genome sequencing project (IRGSP)"/>
            <person name="Matsumoto T."/>
            <person name="Wu J."/>
            <person name="Kanamori H."/>
            <person name="Katayose Y."/>
            <person name="Fujisawa M."/>
            <person name="Namiki N."/>
            <person name="Mizuno H."/>
            <person name="Yamamoto K."/>
            <person name="Antonio B.A."/>
            <person name="Baba T."/>
            <person name="Sakata K."/>
            <person name="Nagamura Y."/>
            <person name="Aoki H."/>
            <person name="Arikawa K."/>
            <person name="Arita K."/>
            <person name="Bito T."/>
            <person name="Chiden Y."/>
            <person name="Fujitsuka N."/>
            <person name="Fukunaka R."/>
            <person name="Hamada M."/>
            <person name="Harada C."/>
            <person name="Hayashi A."/>
            <person name="Hijishita S."/>
            <person name="Honda M."/>
            <person name="Hosokawa S."/>
            <person name="Ichikawa Y."/>
            <person name="Idonuma A."/>
            <person name="Iijima M."/>
            <person name="Ikeda M."/>
            <person name="Ikeno M."/>
            <person name="Ito K."/>
            <person name="Ito S."/>
            <person name="Ito T."/>
            <person name="Ito Y."/>
            <person name="Ito Y."/>
            <person name="Iwabuchi A."/>
            <person name="Kamiya K."/>
            <person name="Karasawa W."/>
            <person name="Kurita K."/>
            <person name="Katagiri S."/>
            <person name="Kikuta A."/>
            <person name="Kobayashi H."/>
            <person name="Kobayashi N."/>
            <person name="Machita K."/>
            <person name="Maehara T."/>
            <person name="Masukawa M."/>
            <person name="Mizubayashi T."/>
            <person name="Mukai Y."/>
            <person name="Nagasaki H."/>
            <person name="Nagata Y."/>
            <person name="Naito S."/>
            <person name="Nakashima M."/>
            <person name="Nakama Y."/>
            <person name="Nakamichi Y."/>
            <person name="Nakamura M."/>
            <person name="Meguro A."/>
            <person name="Negishi M."/>
            <person name="Ohta I."/>
            <person name="Ohta T."/>
            <person name="Okamoto M."/>
            <person name="Ono N."/>
            <person name="Saji S."/>
            <person name="Sakaguchi M."/>
            <person name="Sakai K."/>
            <person name="Shibata M."/>
            <person name="Shimokawa T."/>
            <person name="Song J."/>
            <person name="Takazaki Y."/>
            <person name="Terasawa K."/>
            <person name="Tsugane M."/>
            <person name="Tsuji K."/>
            <person name="Ueda S."/>
            <person name="Waki K."/>
            <person name="Yamagata H."/>
            <person name="Yamamoto M."/>
            <person name="Yamamoto S."/>
            <person name="Yamane H."/>
            <person name="Yoshiki S."/>
            <person name="Yoshihara R."/>
            <person name="Yukawa K."/>
            <person name="Zhong H."/>
            <person name="Yano M."/>
            <person name="Yuan Q."/>
            <person name="Ouyang S."/>
            <person name="Liu J."/>
            <person name="Jones K.M."/>
            <person name="Gansberger K."/>
            <person name="Moffat K."/>
            <person name="Hill J."/>
            <person name="Bera J."/>
            <person name="Fadrosh D."/>
            <person name="Jin S."/>
            <person name="Johri S."/>
            <person name="Kim M."/>
            <person name="Overton L."/>
            <person name="Reardon M."/>
            <person name="Tsitrin T."/>
            <person name="Vuong H."/>
            <person name="Weaver B."/>
            <person name="Ciecko A."/>
            <person name="Tallon L."/>
            <person name="Jackson J."/>
            <person name="Pai G."/>
            <person name="Aken S.V."/>
            <person name="Utterback T."/>
            <person name="Reidmuller S."/>
            <person name="Feldblyum T."/>
            <person name="Hsiao J."/>
            <person name="Zismann V."/>
            <person name="Iobst S."/>
            <person name="de Vazeille A.R."/>
            <person name="Buell C.R."/>
            <person name="Ying K."/>
            <person name="Li Y."/>
            <person name="Lu T."/>
            <person name="Huang Y."/>
            <person name="Zhao Q."/>
            <person name="Feng Q."/>
            <person name="Zhang L."/>
            <person name="Zhu J."/>
            <person name="Weng Q."/>
            <person name="Mu J."/>
            <person name="Lu Y."/>
            <person name="Fan D."/>
            <person name="Liu Y."/>
            <person name="Guan J."/>
            <person name="Zhang Y."/>
            <person name="Yu S."/>
            <person name="Liu X."/>
            <person name="Zhang Y."/>
            <person name="Hong G."/>
            <person name="Han B."/>
            <person name="Choisne N."/>
            <person name="Demange N."/>
            <person name="Orjeda G."/>
            <person name="Samain S."/>
            <person name="Cattolico L."/>
            <person name="Pelletier E."/>
            <person name="Couloux A."/>
            <person name="Segurens B."/>
            <person name="Wincker P."/>
            <person name="D'Hont A."/>
            <person name="Scarpelli C."/>
            <person name="Weissenbach J."/>
            <person name="Salanoubat M."/>
            <person name="Quetier F."/>
            <person name="Yu Y."/>
            <person name="Kim H.R."/>
            <person name="Rambo T."/>
            <person name="Currie J."/>
            <person name="Collura K."/>
            <person name="Luo M."/>
            <person name="Yang T."/>
            <person name="Ammiraju J.S.S."/>
            <person name="Engler F."/>
            <person name="Soderlund C."/>
            <person name="Wing R.A."/>
            <person name="Palmer L.E."/>
            <person name="de la Bastide M."/>
            <person name="Spiegel L."/>
            <person name="Nascimento L."/>
            <person name="Zutavern T."/>
            <person name="O'Shaughnessy A."/>
            <person name="Dike S."/>
            <person name="Dedhia N."/>
            <person name="Preston R."/>
            <person name="Balija V."/>
            <person name="McCombie W.R."/>
            <person name="Chow T."/>
            <person name="Chen H."/>
            <person name="Chung M."/>
            <person name="Chen C."/>
            <person name="Shaw J."/>
            <person name="Wu H."/>
            <person name="Hsiao K."/>
            <person name="Chao Y."/>
            <person name="Chu M."/>
            <person name="Cheng C."/>
            <person name="Hour A."/>
            <person name="Lee P."/>
            <person name="Lin S."/>
            <person name="Lin Y."/>
            <person name="Liou J."/>
            <person name="Liu S."/>
            <person name="Hsing Y."/>
            <person name="Raghuvanshi S."/>
            <person name="Mohanty A."/>
            <person name="Bharti A.K."/>
            <person name="Gaur A."/>
            <person name="Gupta V."/>
            <person name="Kumar D."/>
            <person name="Ravi V."/>
            <person name="Vij S."/>
            <person name="Kapur A."/>
            <person name="Khurana P."/>
            <person name="Khurana P."/>
            <person name="Khurana J.P."/>
            <person name="Tyagi A.K."/>
            <person name="Gaikwad K."/>
            <person name="Singh A."/>
            <person name="Dalal V."/>
            <person name="Srivastava S."/>
            <person name="Dixit A."/>
            <person name="Pal A.K."/>
            <person name="Ghazi I.A."/>
            <person name="Yadav M."/>
            <person name="Pandit A."/>
            <person name="Bhargava A."/>
            <person name="Sureshbabu K."/>
            <person name="Batra K."/>
            <person name="Sharma T.R."/>
            <person name="Mohapatra T."/>
            <person name="Singh N.K."/>
            <person name="Messing J."/>
            <person name="Nelson A.B."/>
            <person name="Fuks G."/>
            <person name="Kavchok S."/>
            <person name="Keizer G."/>
            <person name="Linton E."/>
            <person name="Llaca V."/>
            <person name="Song R."/>
            <person name="Tanyolac B."/>
            <person name="Young S."/>
            <person name="Ho-Il K."/>
            <person name="Hahn J.H."/>
            <person name="Sangsakoo G."/>
            <person name="Vanavichit A."/>
            <person name="de Mattos Luiz.A.T."/>
            <person name="Zimmer P.D."/>
            <person name="Malone G."/>
            <person name="Dellagostin O."/>
            <person name="de Oliveira A.C."/>
            <person name="Bevan M."/>
            <person name="Bancroft I."/>
            <person name="Minx P."/>
            <person name="Cordum H."/>
            <person name="Wilson R."/>
            <person name="Cheng Z."/>
            <person name="Jin W."/>
            <person name="Jiang J."/>
            <person name="Leong S.A."/>
            <person name="Iwama H."/>
            <person name="Gojobori T."/>
            <person name="Itoh T."/>
            <person name="Niimura Y."/>
            <person name="Fujii Y."/>
            <person name="Habara T."/>
            <person name="Sakai H."/>
            <person name="Sato Y."/>
            <person name="Wilson G."/>
            <person name="Kumar K."/>
            <person name="McCouch S."/>
            <person name="Juretic N."/>
            <person name="Hoen D."/>
            <person name="Wright S."/>
            <person name="Bruskiewich R."/>
            <person name="Bureau T."/>
            <person name="Miyao A."/>
            <person name="Hirochika H."/>
            <person name="Nishikawa T."/>
            <person name="Kadowaki K."/>
            <person name="Sugiura M."/>
            <person name="Burr B."/>
            <person name="Sasaki T."/>
        </authorList>
    </citation>
    <scope>NUCLEOTIDE SEQUENCE [LARGE SCALE GENOMIC DNA]</scope>
    <source>
        <strain evidence="2">cv. Nipponbare</strain>
    </source>
</reference>
<evidence type="ECO:0000313" key="2">
    <source>
        <dbReference type="Proteomes" id="UP000059680"/>
    </source>
</evidence>
<gene>
    <name evidence="1" type="ordered locus">Os11g0545300</name>
    <name evidence="1" type="ORF">OSNPB_110545300</name>
</gene>
<reference evidence="1 2" key="2">
    <citation type="journal article" date="2013" name="Plant Cell Physiol.">
        <title>Rice Annotation Project Database (RAP-DB): an integrative and interactive database for rice genomics.</title>
        <authorList>
            <person name="Sakai H."/>
            <person name="Lee S.S."/>
            <person name="Tanaka T."/>
            <person name="Numa H."/>
            <person name="Kim J."/>
            <person name="Kawahara Y."/>
            <person name="Wakimoto H."/>
            <person name="Yang C.C."/>
            <person name="Iwamoto M."/>
            <person name="Abe T."/>
            <person name="Yamada Y."/>
            <person name="Muto A."/>
            <person name="Inokuchi H."/>
            <person name="Ikemura T."/>
            <person name="Matsumoto T."/>
            <person name="Sasaki T."/>
            <person name="Itoh T."/>
        </authorList>
    </citation>
    <scope>NUCLEOTIDE SEQUENCE [LARGE SCALE GENOMIC DNA]</scope>
    <source>
        <strain evidence="2">cv. Nipponbare</strain>
    </source>
</reference>
<dbReference type="AlphaFoldDB" id="A0A0N7KT17"/>